<evidence type="ECO:0000256" key="1">
    <source>
        <dbReference type="ARBA" id="ARBA00022741"/>
    </source>
</evidence>
<evidence type="ECO:0000256" key="5">
    <source>
        <dbReference type="SAM" id="MobiDB-lite"/>
    </source>
</evidence>
<dbReference type="GO" id="GO:0016787">
    <property type="term" value="F:hydrolase activity"/>
    <property type="evidence" value="ECO:0007669"/>
    <property type="project" value="UniProtKB-KW"/>
</dbReference>
<keyword evidence="1" id="KW-0547">Nucleotide-binding</keyword>
<dbReference type="EMBL" id="LS999126">
    <property type="protein sequence ID" value="SZF06444.1"/>
    <property type="molecule type" value="mRNA"/>
</dbReference>
<dbReference type="FunFam" id="3.40.50.300:FF:000725">
    <property type="entry name" value="probable ATP-dependent RNA helicase DHX34"/>
    <property type="match status" value="1"/>
</dbReference>
<dbReference type="Pfam" id="PF24485">
    <property type="entry name" value="zf-C2H2_DHX34"/>
    <property type="match status" value="1"/>
</dbReference>
<feature type="domain" description="Helicase ATP-binding" evidence="6">
    <location>
        <begin position="129"/>
        <end position="290"/>
    </location>
</feature>
<dbReference type="GO" id="GO:0003723">
    <property type="term" value="F:RNA binding"/>
    <property type="evidence" value="ECO:0007669"/>
    <property type="project" value="TreeGrafter"/>
</dbReference>
<dbReference type="InterPro" id="IPR056382">
    <property type="entry name" value="DHX34_Znf-C2H2"/>
</dbReference>
<keyword evidence="3 8" id="KW-0347">Helicase</keyword>
<protein>
    <submittedName>
        <fullName evidence="8">Probable ATP-dependent RNA helicase DHX34</fullName>
    </submittedName>
</protein>
<dbReference type="InterPro" id="IPR027417">
    <property type="entry name" value="P-loop_NTPase"/>
</dbReference>
<dbReference type="Pfam" id="PF04408">
    <property type="entry name" value="WHD_HA2"/>
    <property type="match status" value="1"/>
</dbReference>
<dbReference type="InterPro" id="IPR011545">
    <property type="entry name" value="DEAD/DEAH_box_helicase_dom"/>
</dbReference>
<dbReference type="Gene3D" id="3.40.50.300">
    <property type="entry name" value="P-loop containing nucleotide triphosphate hydrolases"/>
    <property type="match status" value="2"/>
</dbReference>
<feature type="domain" description="Helicase C-terminal" evidence="7">
    <location>
        <begin position="325"/>
        <end position="494"/>
    </location>
</feature>
<dbReference type="SMART" id="SM00487">
    <property type="entry name" value="DEXDc"/>
    <property type="match status" value="1"/>
</dbReference>
<evidence type="ECO:0000256" key="4">
    <source>
        <dbReference type="ARBA" id="ARBA00022840"/>
    </source>
</evidence>
<evidence type="ECO:0000313" key="8">
    <source>
        <dbReference type="EMBL" id="SZF06444.1"/>
    </source>
</evidence>
<dbReference type="GO" id="GO:0004386">
    <property type="term" value="F:helicase activity"/>
    <property type="evidence" value="ECO:0007669"/>
    <property type="project" value="UniProtKB-KW"/>
</dbReference>
<reference evidence="8" key="1">
    <citation type="submission" date="2018-09" db="EMBL/GenBank/DDBJ databases">
        <authorList>
            <person name="Parvin R."/>
            <person name="Begum J.A."/>
            <person name="Chowdhury E.H."/>
            <person name="Islam M.R."/>
            <person name="Harder T."/>
        </authorList>
    </citation>
    <scope>NUCLEOTIDE SEQUENCE</scope>
</reference>
<dbReference type="PANTHER" id="PTHR18934">
    <property type="entry name" value="ATP-DEPENDENT RNA HELICASE"/>
    <property type="match status" value="1"/>
</dbReference>
<dbReference type="SMART" id="SM00490">
    <property type="entry name" value="HELICc"/>
    <property type="match status" value="1"/>
</dbReference>
<dbReference type="InterPro" id="IPR001650">
    <property type="entry name" value="Helicase_C-like"/>
</dbReference>
<dbReference type="Pfam" id="PF07717">
    <property type="entry name" value="OB_NTP_bind"/>
    <property type="match status" value="1"/>
</dbReference>
<dbReference type="FunFam" id="3.40.50.300:FF:004714">
    <property type="entry name" value="DEAD/DEAH box helicase"/>
    <property type="match status" value="1"/>
</dbReference>
<dbReference type="InterPro" id="IPR048333">
    <property type="entry name" value="HA2_WH"/>
</dbReference>
<keyword evidence="4" id="KW-0067">ATP-binding</keyword>
<dbReference type="Gene3D" id="1.20.120.1080">
    <property type="match status" value="1"/>
</dbReference>
<dbReference type="SUPFAM" id="SSF52540">
    <property type="entry name" value="P-loop containing nucleoside triphosphate hydrolases"/>
    <property type="match status" value="1"/>
</dbReference>
<evidence type="ECO:0000256" key="2">
    <source>
        <dbReference type="ARBA" id="ARBA00022801"/>
    </source>
</evidence>
<dbReference type="Pfam" id="PF00271">
    <property type="entry name" value="Helicase_C"/>
    <property type="match status" value="1"/>
</dbReference>
<dbReference type="CDD" id="cd18791">
    <property type="entry name" value="SF2_C_RHA"/>
    <property type="match status" value="1"/>
</dbReference>
<dbReference type="SMART" id="SM00847">
    <property type="entry name" value="HA2"/>
    <property type="match status" value="1"/>
</dbReference>
<feature type="region of interest" description="Disordered" evidence="5">
    <location>
        <begin position="1048"/>
        <end position="1068"/>
    </location>
</feature>
<sequence>MSFQIFRNEKHNLNQLFFNHEYCNFSSLQINEFWTFFEKFSNRTKTQKSTINYEQLIVKLSDKIPIEWINIDDLFDKSLHKLTLNDLKEFRNILLIFVDFIEKRKEKKLAKLKEFQQNLPIHEYKEIILEKIRTNSVVLIAGDTGCGKSTQVPQYLLHNGYQRICCTQPRRIACIALCNRLKIETADRFGMEIGFQIRFEKKRTKHTKIIFMTEGLLLRQMIEDPLLSDYDVIILDEIHERHLSSDFLMGAIKCLLYKRKDNLKVILMSATVNCDLFSGYFGNCLVIQVPGRLYPIKTEYFPPDKVNIFKAQSKIDPEPYLKILQLIDLKFPSTERGDVLIFLSGFAEIEFVGEKLKEYGEQNQRWIILYLHSALSLDEQDKVFDITPDGVRKCILSTNIAETSITIDGIRFVIDSGKMKEMYYEPAIRMHRLQEIWVSKASAEQRKGRAGRTGPGICYRLYSQNDFDNFDDFSKPEIQRVSLESLILNMITMGLKDVRKFPFIQPPSETIIENTLKYLINYGTLDSNENVTDLGKILSKLPVDIPIGKLLVLAICVGHHHFVLSMAACLSVQSMTTIRSRNDREMREQRKSFISKDGDPFSILNFYKHWLLMKSAKQNTRKWCQELGLEEQRFHEITKLRKQFEDILIDSGLIDSKNNEKNDDGDFLTRSERIARNGERKLLRKMKIEMEQNNQNKKRKLLRMDNNNDDDDNHRKINENDLKELEFNLLFQSHYFKDNEKKHSIREDEYDLIKAIIISSFYPQMSIADVDNSYQFGSDQMFHTKEKPFVVLHPSSIYYIEPELLKSSSSIESSEKGNLCKDHYLLGYLSLIETNKSYIYNCYRLSAIHVLTLCSQQIDTDDNCSRMVFDDWIEINFKYYQEGQDMLISAYKIRQKFEQLLSIICNESNSNETNDHDQMKKNLNEEIKSFMKYRCKYSLKRLLSADLKIIYTNHQISLDELIKMNDGNKIQKFLIRKHEKLMKKSKIIVNGNTRNNKGGFQHLFINFNCLKRTDDDELPINDNRRWFQCKECQQKMHVTPIEQARHEDYCSGKQQNNEDDDNNKSKTMMNIETTSNTKSTKHYYYCNDCRKEIWLSNIDILRHRQQHSSNNDDDQI</sequence>
<dbReference type="Pfam" id="PF00270">
    <property type="entry name" value="DEAD"/>
    <property type="match status" value="1"/>
</dbReference>
<keyword evidence="2" id="KW-0378">Hydrolase</keyword>
<dbReference type="InterPro" id="IPR014001">
    <property type="entry name" value="Helicase_ATP-bd"/>
</dbReference>
<dbReference type="PROSITE" id="PS51194">
    <property type="entry name" value="HELICASE_CTER"/>
    <property type="match status" value="1"/>
</dbReference>
<accession>A0A3B0QQB5</accession>
<dbReference type="PROSITE" id="PS51192">
    <property type="entry name" value="HELICASE_ATP_BIND_1"/>
    <property type="match status" value="1"/>
</dbReference>
<gene>
    <name evidence="8" type="primary">PSOVI14g03610</name>
</gene>
<evidence type="ECO:0000256" key="3">
    <source>
        <dbReference type="ARBA" id="ARBA00022806"/>
    </source>
</evidence>
<evidence type="ECO:0000259" key="7">
    <source>
        <dbReference type="PROSITE" id="PS51194"/>
    </source>
</evidence>
<dbReference type="GO" id="GO:0005524">
    <property type="term" value="F:ATP binding"/>
    <property type="evidence" value="ECO:0007669"/>
    <property type="project" value="UniProtKB-KW"/>
</dbReference>
<name>A0A3B0QQB5_PSOOV</name>
<dbReference type="InterPro" id="IPR007502">
    <property type="entry name" value="Helicase-assoc_dom"/>
</dbReference>
<proteinExistence type="evidence at transcript level"/>
<feature type="region of interest" description="Disordered" evidence="5">
    <location>
        <begin position="694"/>
        <end position="714"/>
    </location>
</feature>
<dbReference type="PANTHER" id="PTHR18934:SF221">
    <property type="entry name" value="ATP-DEPENDENT RNA HELICASE DHX34-RELATED"/>
    <property type="match status" value="1"/>
</dbReference>
<organism evidence="8">
    <name type="scientific">Psoroptes ovis</name>
    <name type="common">Sheep scab mite</name>
    <dbReference type="NCBI Taxonomy" id="83912"/>
    <lineage>
        <taxon>Eukaryota</taxon>
        <taxon>Metazoa</taxon>
        <taxon>Ecdysozoa</taxon>
        <taxon>Arthropoda</taxon>
        <taxon>Chelicerata</taxon>
        <taxon>Arachnida</taxon>
        <taxon>Acari</taxon>
        <taxon>Acariformes</taxon>
        <taxon>Sarcoptiformes</taxon>
        <taxon>Astigmata</taxon>
        <taxon>Psoroptidia</taxon>
        <taxon>Sarcoptoidea</taxon>
        <taxon>Psoroptidae</taxon>
        <taxon>Psoroptes</taxon>
    </lineage>
</organism>
<dbReference type="AlphaFoldDB" id="A0A3B0QQB5"/>
<evidence type="ECO:0000259" key="6">
    <source>
        <dbReference type="PROSITE" id="PS51192"/>
    </source>
</evidence>
<dbReference type="InterPro" id="IPR011709">
    <property type="entry name" value="DEAD-box_helicase_OB_fold"/>
</dbReference>